<dbReference type="HOGENOM" id="CLU_024979_1_0_5"/>
<dbReference type="KEGG" id="bid:Bind_2376"/>
<keyword evidence="3 5" id="KW-0694">RNA-binding</keyword>
<dbReference type="SUPFAM" id="SSF55174">
    <property type="entry name" value="Alpha-L RNA-binding motif"/>
    <property type="match status" value="1"/>
</dbReference>
<dbReference type="Pfam" id="PF00849">
    <property type="entry name" value="PseudoU_synth_2"/>
    <property type="match status" value="1"/>
</dbReference>
<feature type="compositionally biased region" description="Basic and acidic residues" evidence="7">
    <location>
        <begin position="491"/>
        <end position="512"/>
    </location>
</feature>
<organism evidence="9 10">
    <name type="scientific">Beijerinckia indica subsp. indica (strain ATCC 9039 / DSM 1715 / NCIMB 8712)</name>
    <dbReference type="NCBI Taxonomy" id="395963"/>
    <lineage>
        <taxon>Bacteria</taxon>
        <taxon>Pseudomonadati</taxon>
        <taxon>Pseudomonadota</taxon>
        <taxon>Alphaproteobacteria</taxon>
        <taxon>Hyphomicrobiales</taxon>
        <taxon>Beijerinckiaceae</taxon>
        <taxon>Beijerinckia</taxon>
    </lineage>
</organism>
<evidence type="ECO:0000256" key="5">
    <source>
        <dbReference type="PROSITE-ProRule" id="PRU00182"/>
    </source>
</evidence>
<dbReference type="PROSITE" id="PS01149">
    <property type="entry name" value="PSI_RSU"/>
    <property type="match status" value="1"/>
</dbReference>
<reference evidence="10" key="1">
    <citation type="submission" date="2008-03" db="EMBL/GenBank/DDBJ databases">
        <title>Complete sequence of chromosome of Beijerinckia indica subsp. indica ATCC 9039.</title>
        <authorList>
            <consortium name="US DOE Joint Genome Institute"/>
            <person name="Copeland A."/>
            <person name="Lucas S."/>
            <person name="Lapidus A."/>
            <person name="Glavina del Rio T."/>
            <person name="Dalin E."/>
            <person name="Tice H."/>
            <person name="Bruce D."/>
            <person name="Goodwin L."/>
            <person name="Pitluck S."/>
            <person name="LaButti K."/>
            <person name="Schmutz J."/>
            <person name="Larimer F."/>
            <person name="Land M."/>
            <person name="Hauser L."/>
            <person name="Kyrpides N."/>
            <person name="Mikhailova N."/>
            <person name="Dunfield P.F."/>
            <person name="Dedysh S.N."/>
            <person name="Liesack W."/>
            <person name="Saw J.H."/>
            <person name="Alam M."/>
            <person name="Chen Y."/>
            <person name="Murrell J.C."/>
            <person name="Richardson P."/>
        </authorList>
    </citation>
    <scope>NUCLEOTIDE SEQUENCE [LARGE SCALE GENOMIC DNA]</scope>
    <source>
        <strain evidence="10">ATCC 9039 / DSM 1715 / NCIMB 8712</strain>
    </source>
</reference>
<dbReference type="EMBL" id="CP001016">
    <property type="protein sequence ID" value="ACB95987.1"/>
    <property type="molecule type" value="Genomic_DNA"/>
</dbReference>
<dbReference type="InterPro" id="IPR050343">
    <property type="entry name" value="RsuA_PseudoU_synthase"/>
</dbReference>
<dbReference type="EC" id="5.4.99.-" evidence="6"/>
<feature type="compositionally biased region" description="Basic and acidic residues" evidence="7">
    <location>
        <begin position="348"/>
        <end position="365"/>
    </location>
</feature>
<keyword evidence="4 6" id="KW-0413">Isomerase</keyword>
<feature type="region of interest" description="Disordered" evidence="7">
    <location>
        <begin position="483"/>
        <end position="528"/>
    </location>
</feature>
<feature type="compositionally biased region" description="Low complexity" evidence="7">
    <location>
        <begin position="24"/>
        <end position="36"/>
    </location>
</feature>
<dbReference type="InterPro" id="IPR042092">
    <property type="entry name" value="PsdUridine_s_RsuA/RluB/E/F_cat"/>
</dbReference>
<dbReference type="CDD" id="cd00165">
    <property type="entry name" value="S4"/>
    <property type="match status" value="1"/>
</dbReference>
<dbReference type="NCBIfam" id="TIGR00093">
    <property type="entry name" value="pseudouridine synthase"/>
    <property type="match status" value="1"/>
</dbReference>
<dbReference type="Proteomes" id="UP000001695">
    <property type="component" value="Chromosome"/>
</dbReference>
<sequence>MRKTSDGRPPRASVGAAPRKAGTKPGFSKPGFSKPSPSRPGPSKPSSKPGPSAPPRPSKTQGSKVSSFKGQKPRFAKPVLAEQKDAQEPQRIAKVMARAGLCSRRDAEAWIAEGRVSVNGTVLTQPGVSVSDEDVILVDGEKLAARGHTRLFLFHKPRGLVTTNHDPEGRPTVFDYLHERHPDMPRVLSIGRLDINTEGLLLLTNDGGLSRLLELPTTGWVRRYRVRAKGTTDQAVLDQLRQGITIDGIHYAGMEVTFDREQGANSWLTLSLREGKNREVKRVLEQIGLEVNRLIRLSFGPFQLGDLPEGDVTEVRTRVLRDQLGPSLAAAAGVDWTRHDEDAAEPAAPERARKTPSKTRTEGKSVTKSHGAAPRPSSRTFTKDKPREDEHPARTAKPAPRSRKHISLLRAEDENRKGAPRKRVEAQEIADRHGRVVTVEHRVTAGPTSKRAEPATRNAKRFAAAHAAAEKAERYAKFEAKKAKGLGGEAHASRGKEGKPKGAVRGKQDTRPQSRKSPVGGGKSFKKN</sequence>
<evidence type="ECO:0000256" key="7">
    <source>
        <dbReference type="SAM" id="MobiDB-lite"/>
    </source>
</evidence>
<dbReference type="eggNOG" id="COG1187">
    <property type="taxonomic scope" value="Bacteria"/>
</dbReference>
<dbReference type="STRING" id="395963.Bind_2376"/>
<dbReference type="GO" id="GO:0003723">
    <property type="term" value="F:RNA binding"/>
    <property type="evidence" value="ECO:0007669"/>
    <property type="project" value="UniProtKB-KW"/>
</dbReference>
<keyword evidence="10" id="KW-1185">Reference proteome</keyword>
<protein>
    <recommendedName>
        <fullName evidence="6">Pseudouridine synthase</fullName>
        <ecNumber evidence="6">5.4.99.-</ecNumber>
    </recommendedName>
</protein>
<accession>B2IHU4</accession>
<dbReference type="InterPro" id="IPR006145">
    <property type="entry name" value="PsdUridine_synth_RsuA/RluA"/>
</dbReference>
<dbReference type="GO" id="GO:0120159">
    <property type="term" value="F:rRNA pseudouridine synthase activity"/>
    <property type="evidence" value="ECO:0007669"/>
    <property type="project" value="UniProtKB-ARBA"/>
</dbReference>
<feature type="compositionally biased region" description="Polar residues" evidence="7">
    <location>
        <begin position="60"/>
        <end position="69"/>
    </location>
</feature>
<feature type="compositionally biased region" description="Basic and acidic residues" evidence="7">
    <location>
        <begin position="381"/>
        <end position="393"/>
    </location>
</feature>
<evidence type="ECO:0000256" key="4">
    <source>
        <dbReference type="ARBA" id="ARBA00023235"/>
    </source>
</evidence>
<evidence type="ECO:0000256" key="3">
    <source>
        <dbReference type="ARBA" id="ARBA00022884"/>
    </source>
</evidence>
<dbReference type="PROSITE" id="PS50889">
    <property type="entry name" value="S4"/>
    <property type="match status" value="1"/>
</dbReference>
<dbReference type="Gene3D" id="3.30.70.1560">
    <property type="entry name" value="Alpha-L RNA-binding motif"/>
    <property type="match status" value="1"/>
</dbReference>
<proteinExistence type="inferred from homology"/>
<evidence type="ECO:0000259" key="8">
    <source>
        <dbReference type="SMART" id="SM00363"/>
    </source>
</evidence>
<dbReference type="InterPro" id="IPR002942">
    <property type="entry name" value="S4_RNA-bd"/>
</dbReference>
<feature type="region of interest" description="Disordered" evidence="7">
    <location>
        <begin position="1"/>
        <end position="86"/>
    </location>
</feature>
<dbReference type="SUPFAM" id="SSF55120">
    <property type="entry name" value="Pseudouridine synthase"/>
    <property type="match status" value="1"/>
</dbReference>
<dbReference type="Pfam" id="PF01479">
    <property type="entry name" value="S4"/>
    <property type="match status" value="1"/>
</dbReference>
<feature type="compositionally biased region" description="Basic and acidic residues" evidence="7">
    <location>
        <begin position="410"/>
        <end position="428"/>
    </location>
</feature>
<dbReference type="Gene3D" id="3.10.290.10">
    <property type="entry name" value="RNA-binding S4 domain"/>
    <property type="match status" value="1"/>
</dbReference>
<dbReference type="GO" id="GO:0000455">
    <property type="term" value="P:enzyme-directed rRNA pseudouridine synthesis"/>
    <property type="evidence" value="ECO:0007669"/>
    <property type="project" value="UniProtKB-ARBA"/>
</dbReference>
<dbReference type="InterPro" id="IPR000748">
    <property type="entry name" value="PsdUridine_synth_RsuA/RluB/E/F"/>
</dbReference>
<dbReference type="InterPro" id="IPR036986">
    <property type="entry name" value="S4_RNA-bd_sf"/>
</dbReference>
<dbReference type="OrthoDB" id="9807213at2"/>
<dbReference type="InterPro" id="IPR018496">
    <property type="entry name" value="PsdUridine_synth_RsuA/RluB_CS"/>
</dbReference>
<dbReference type="InterPro" id="IPR020094">
    <property type="entry name" value="TruA/RsuA/RluB/E/F_N"/>
</dbReference>
<feature type="domain" description="RNA-binding S4" evidence="8">
    <location>
        <begin position="90"/>
        <end position="147"/>
    </location>
</feature>
<dbReference type="Gene3D" id="3.30.70.580">
    <property type="entry name" value="Pseudouridine synthase I, catalytic domain, N-terminal subdomain"/>
    <property type="match status" value="1"/>
</dbReference>
<evidence type="ECO:0000256" key="1">
    <source>
        <dbReference type="ARBA" id="ARBA00000073"/>
    </source>
</evidence>
<comment type="similarity">
    <text evidence="2 6">Belongs to the pseudouridine synthase RsuA family.</text>
</comment>
<feature type="region of interest" description="Disordered" evidence="7">
    <location>
        <begin position="331"/>
        <end position="428"/>
    </location>
</feature>
<evidence type="ECO:0000313" key="10">
    <source>
        <dbReference type="Proteomes" id="UP000001695"/>
    </source>
</evidence>
<reference evidence="9 10" key="2">
    <citation type="journal article" date="2010" name="J. Bacteriol.">
        <title>Complete genome sequence of Beijerinckia indica subsp. indica.</title>
        <authorList>
            <person name="Tamas I."/>
            <person name="Dedysh S.N."/>
            <person name="Liesack W."/>
            <person name="Stott M.B."/>
            <person name="Alam M."/>
            <person name="Murrell J.C."/>
            <person name="Dunfield P.F."/>
        </authorList>
    </citation>
    <scope>NUCLEOTIDE SEQUENCE [LARGE SCALE GENOMIC DNA]</scope>
    <source>
        <strain evidence="10">ATCC 9039 / DSM 1715 / NCIMB 8712</strain>
    </source>
</reference>
<dbReference type="FunFam" id="3.10.290.10:FF:000003">
    <property type="entry name" value="Pseudouridine synthase"/>
    <property type="match status" value="1"/>
</dbReference>
<comment type="catalytic activity">
    <reaction evidence="1">
        <text>a uridine in RNA = a pseudouridine in RNA</text>
        <dbReference type="Rhea" id="RHEA:48348"/>
        <dbReference type="Rhea" id="RHEA-COMP:12068"/>
        <dbReference type="Rhea" id="RHEA-COMP:12069"/>
        <dbReference type="ChEBI" id="CHEBI:65314"/>
        <dbReference type="ChEBI" id="CHEBI:65315"/>
    </reaction>
</comment>
<feature type="compositionally biased region" description="Gly residues" evidence="7">
    <location>
        <begin position="519"/>
        <end position="528"/>
    </location>
</feature>
<dbReference type="AlphaFoldDB" id="B2IHU4"/>
<evidence type="ECO:0000313" key="9">
    <source>
        <dbReference type="EMBL" id="ACB95987.1"/>
    </source>
</evidence>
<dbReference type="PANTHER" id="PTHR47683:SF3">
    <property type="entry name" value="RIBOSOMAL LARGE SUBUNIT PSEUDOURIDINE SYNTHASE B"/>
    <property type="match status" value="1"/>
</dbReference>
<dbReference type="InterPro" id="IPR020103">
    <property type="entry name" value="PsdUridine_synth_cat_dom_sf"/>
</dbReference>
<evidence type="ECO:0000256" key="2">
    <source>
        <dbReference type="ARBA" id="ARBA00008348"/>
    </source>
</evidence>
<gene>
    <name evidence="9" type="ordered locus">Bind_2376</name>
</gene>
<evidence type="ECO:0000256" key="6">
    <source>
        <dbReference type="RuleBase" id="RU003887"/>
    </source>
</evidence>
<dbReference type="PANTHER" id="PTHR47683">
    <property type="entry name" value="PSEUDOURIDINE SYNTHASE FAMILY PROTEIN-RELATED"/>
    <property type="match status" value="1"/>
</dbReference>
<name>B2IHU4_BEII9</name>
<dbReference type="SMART" id="SM00363">
    <property type="entry name" value="S4"/>
    <property type="match status" value="1"/>
</dbReference>